<name>A0AA42JCV8_GLAPU</name>
<reference evidence="2" key="1">
    <citation type="submission" date="2022-09" db="EMBL/GenBank/DDBJ databases">
        <title>Molecular characterization of Glaesserella parasuis strains circulating in commercial swine farms using whole-genome sequencing.</title>
        <authorList>
            <person name="Mugabi R."/>
            <person name="Clavijo M."/>
            <person name="Li G."/>
        </authorList>
    </citation>
    <scope>NUCLEOTIDE SEQUENCE</scope>
    <source>
        <strain evidence="2">0435-53</strain>
    </source>
</reference>
<protein>
    <submittedName>
        <fullName evidence="2">Uncharacterized protein</fullName>
    </submittedName>
</protein>
<evidence type="ECO:0000256" key="1">
    <source>
        <dbReference type="SAM" id="SignalP"/>
    </source>
</evidence>
<accession>A0AA42JCV8</accession>
<sequence length="177" mass="19173">MKTLSIKFVTTLLFASVVLGTAYAKTADLTIKQFAEQVNANLSKAESDYEMPLELKVTEGEVNNTAQYMFSDTLGVTLVLDKQTNNVKSIMTTVGVSSDGNETLKDLMYNAAVIAAFDGKNAMKTVGGRYIKITSQAVEEFGQKGSSEKKFILNGKKYGINMIKGVGIIGYAEPNTK</sequence>
<organism evidence="2 3">
    <name type="scientific">Glaesserella parasuis</name>
    <name type="common">Haemophilus parasuis</name>
    <dbReference type="NCBI Taxonomy" id="738"/>
    <lineage>
        <taxon>Bacteria</taxon>
        <taxon>Pseudomonadati</taxon>
        <taxon>Pseudomonadota</taxon>
        <taxon>Gammaproteobacteria</taxon>
        <taxon>Pasteurellales</taxon>
        <taxon>Pasteurellaceae</taxon>
        <taxon>Glaesserella</taxon>
    </lineage>
</organism>
<feature type="chain" id="PRO_5041216779" evidence="1">
    <location>
        <begin position="25"/>
        <end position="177"/>
    </location>
</feature>
<dbReference type="Proteomes" id="UP001148834">
    <property type="component" value="Unassembled WGS sequence"/>
</dbReference>
<proteinExistence type="predicted"/>
<dbReference type="AlphaFoldDB" id="A0AA42JCV8"/>
<comment type="caution">
    <text evidence="2">The sequence shown here is derived from an EMBL/GenBank/DDBJ whole genome shotgun (WGS) entry which is preliminary data.</text>
</comment>
<dbReference type="EMBL" id="JAODIR010000016">
    <property type="protein sequence ID" value="MDD2167881.1"/>
    <property type="molecule type" value="Genomic_DNA"/>
</dbReference>
<gene>
    <name evidence="2" type="ORF">N5925_04510</name>
</gene>
<dbReference type="RefSeq" id="WP_404858498.1">
    <property type="nucleotide sequence ID" value="NZ_JBJDTL010000013.1"/>
</dbReference>
<feature type="signal peptide" evidence="1">
    <location>
        <begin position="1"/>
        <end position="24"/>
    </location>
</feature>
<evidence type="ECO:0000313" key="3">
    <source>
        <dbReference type="Proteomes" id="UP001148834"/>
    </source>
</evidence>
<keyword evidence="1" id="KW-0732">Signal</keyword>
<evidence type="ECO:0000313" key="2">
    <source>
        <dbReference type="EMBL" id="MDD2167881.1"/>
    </source>
</evidence>